<keyword evidence="1" id="KW-1133">Transmembrane helix</keyword>
<feature type="transmembrane region" description="Helical" evidence="1">
    <location>
        <begin position="121"/>
        <end position="141"/>
    </location>
</feature>
<evidence type="ECO:0008006" key="4">
    <source>
        <dbReference type="Google" id="ProtNLM"/>
    </source>
</evidence>
<proteinExistence type="predicted"/>
<dbReference type="InterPro" id="IPR022134">
    <property type="entry name" value="DUF3667"/>
</dbReference>
<gene>
    <name evidence="2" type="ORF">BGO89_08135</name>
</gene>
<evidence type="ECO:0000313" key="3">
    <source>
        <dbReference type="Proteomes" id="UP000184233"/>
    </source>
</evidence>
<name>A0A1M3L3L8_9BACT</name>
<dbReference type="STRING" id="1895771.BGO89_08135"/>
<organism evidence="2 3">
    <name type="scientific">Candidatus Kapaibacterium thiocyanatum</name>
    <dbReference type="NCBI Taxonomy" id="1895771"/>
    <lineage>
        <taxon>Bacteria</taxon>
        <taxon>Pseudomonadati</taxon>
        <taxon>Candidatus Kapaibacteriota</taxon>
        <taxon>Candidatus Kapaibacteriia</taxon>
        <taxon>Candidatus Kapaibacteriales</taxon>
        <taxon>Candidatus Kapaibacteriaceae</taxon>
        <taxon>Candidatus Kapaibacterium</taxon>
    </lineage>
</organism>
<evidence type="ECO:0000256" key="1">
    <source>
        <dbReference type="SAM" id="Phobius"/>
    </source>
</evidence>
<dbReference type="Proteomes" id="UP000184233">
    <property type="component" value="Unassembled WGS sequence"/>
</dbReference>
<keyword evidence="1" id="KW-0812">Transmembrane</keyword>
<keyword evidence="1" id="KW-0472">Membrane</keyword>
<dbReference type="Pfam" id="PF12412">
    <property type="entry name" value="DUF3667"/>
    <property type="match status" value="1"/>
</dbReference>
<dbReference type="AlphaFoldDB" id="A0A1M3L3L8"/>
<evidence type="ECO:0000313" key="2">
    <source>
        <dbReference type="EMBL" id="OJX59953.1"/>
    </source>
</evidence>
<feature type="transmembrane region" description="Helical" evidence="1">
    <location>
        <begin position="210"/>
        <end position="235"/>
    </location>
</feature>
<comment type="caution">
    <text evidence="2">The sequence shown here is derived from an EMBL/GenBank/DDBJ whole genome shotgun (WGS) entry which is preliminary data.</text>
</comment>
<dbReference type="EMBL" id="MKVH01000008">
    <property type="protein sequence ID" value="OJX59953.1"/>
    <property type="molecule type" value="Genomic_DNA"/>
</dbReference>
<feature type="transmembrane region" description="Helical" evidence="1">
    <location>
        <begin position="75"/>
        <end position="92"/>
    </location>
</feature>
<sequence length="237" mass="26652">MTNHCKNCRAAIAGRYCSNCGQATSTARLDLHVVWHDLQHGLLHIHKGIFYTLRELFLRPGLTIRSYLDGQRIRHFQPLSMMIVLAALYAWLSHLVHRPMTTHDGIAGTTMAIIVDFVEHHYALAEVILLPVLALCSYLLFRSRGDRYVEWIVIHAFMASQRLVVQIVALPFLSILSSGTAGTVSFIVNMSYLGWATLQLYPSWRAVPTLLRCCMSMVLTLVVVIVVVGAFVLALDY</sequence>
<reference evidence="2 3" key="1">
    <citation type="submission" date="2016-09" db="EMBL/GenBank/DDBJ databases">
        <title>Genome-resolved meta-omics ties microbial dynamics to process performance in biotechnology for thiocyanate degradation.</title>
        <authorList>
            <person name="Kantor R.S."/>
            <person name="Huddy R.J."/>
            <person name="Iyer R."/>
            <person name="Thomas B.C."/>
            <person name="Brown C.T."/>
            <person name="Anantharaman K."/>
            <person name="Tringe S."/>
            <person name="Hettich R.L."/>
            <person name="Harrison S.T."/>
            <person name="Banfield J.F."/>
        </authorList>
    </citation>
    <scope>NUCLEOTIDE SEQUENCE [LARGE SCALE GENOMIC DNA]</scope>
    <source>
        <strain evidence="2">59-99</strain>
    </source>
</reference>
<protein>
    <recommendedName>
        <fullName evidence="4">DUF3667 domain-containing protein</fullName>
    </recommendedName>
</protein>
<accession>A0A1M3L3L8</accession>